<protein>
    <recommendedName>
        <fullName evidence="4">Integral membrane protein</fullName>
    </recommendedName>
</protein>
<feature type="transmembrane region" description="Helical" evidence="1">
    <location>
        <begin position="36"/>
        <end position="55"/>
    </location>
</feature>
<comment type="caution">
    <text evidence="2">The sequence shown here is derived from an EMBL/GenBank/DDBJ whole genome shotgun (WGS) entry which is preliminary data.</text>
</comment>
<dbReference type="AlphaFoldDB" id="C5RC09"/>
<evidence type="ECO:0000256" key="1">
    <source>
        <dbReference type="SAM" id="Phobius"/>
    </source>
</evidence>
<sequence>MIKEENMDAPYDRKSIRKQLKQNANTVLHRDLWRNIGLQAPVIVILYLEFLISFLMDENNTATTPLVLNLILSIVGTIIVIYAQYIQSYQSIKQLRDETEMAHPMQSWFKTYLTKSWQKTLWLSVWMIAIFLIGWAILAFLGDLMVQASALIMIIAQLSYTIVPSFVYWLLAIGIILLVVFTFIYIIKWYKYILVPFVGYNDQSLKGFQLIAKSRELMVGHRWELFVMQLSFFWWGLLTLVTLGLAGFYTIPYMVLTLAGYFDVLNNAQNKQSQLDDSNEQKKIQPIILKPSNQI</sequence>
<dbReference type="Pfam" id="PF06161">
    <property type="entry name" value="DUF975"/>
    <property type="match status" value="1"/>
</dbReference>
<proteinExistence type="predicted"/>
<feature type="transmembrane region" description="Helical" evidence="1">
    <location>
        <begin position="232"/>
        <end position="262"/>
    </location>
</feature>
<feature type="transmembrane region" description="Helical" evidence="1">
    <location>
        <begin position="167"/>
        <end position="187"/>
    </location>
</feature>
<accession>C5RC09</accession>
<dbReference type="InterPro" id="IPR010380">
    <property type="entry name" value="DUF975"/>
</dbReference>
<dbReference type="OrthoDB" id="9784844at2"/>
<evidence type="ECO:0000313" key="2">
    <source>
        <dbReference type="EMBL" id="EER74296.1"/>
    </source>
</evidence>
<dbReference type="Proteomes" id="UP000004528">
    <property type="component" value="Unassembled WGS sequence"/>
</dbReference>
<keyword evidence="1" id="KW-1133">Transmembrane helix</keyword>
<gene>
    <name evidence="2" type="ORF">HMPREF0877_1505</name>
</gene>
<dbReference type="PANTHER" id="PTHR40076">
    <property type="entry name" value="MEMBRANE PROTEIN-RELATED"/>
    <property type="match status" value="1"/>
</dbReference>
<dbReference type="PANTHER" id="PTHR40076:SF1">
    <property type="entry name" value="MEMBRANE PROTEIN"/>
    <property type="match status" value="1"/>
</dbReference>
<keyword evidence="1" id="KW-0472">Membrane</keyword>
<dbReference type="EMBL" id="ACKU01000029">
    <property type="protein sequence ID" value="EER74296.1"/>
    <property type="molecule type" value="Genomic_DNA"/>
</dbReference>
<organism evidence="2 3">
    <name type="scientific">Weissella paramesenteroides ATCC 33313</name>
    <dbReference type="NCBI Taxonomy" id="585506"/>
    <lineage>
        <taxon>Bacteria</taxon>
        <taxon>Bacillati</taxon>
        <taxon>Bacillota</taxon>
        <taxon>Bacilli</taxon>
        <taxon>Lactobacillales</taxon>
        <taxon>Lactobacillaceae</taxon>
        <taxon>Weissella</taxon>
    </lineage>
</organism>
<keyword evidence="3" id="KW-1185">Reference proteome</keyword>
<dbReference type="HOGENOM" id="CLU_943174_0_0_9"/>
<keyword evidence="1" id="KW-0812">Transmembrane</keyword>
<name>C5RC09_WEIPA</name>
<dbReference type="eggNOG" id="COG5523">
    <property type="taxonomic scope" value="Bacteria"/>
</dbReference>
<evidence type="ECO:0008006" key="4">
    <source>
        <dbReference type="Google" id="ProtNLM"/>
    </source>
</evidence>
<reference evidence="2 3" key="1">
    <citation type="submission" date="2009-04" db="EMBL/GenBank/DDBJ databases">
        <authorList>
            <person name="Qin X."/>
            <person name="Bachman B."/>
            <person name="Battles P."/>
            <person name="Bell A."/>
            <person name="Bess C."/>
            <person name="Bickham C."/>
            <person name="Chaboub L."/>
            <person name="Chen D."/>
            <person name="Coyle M."/>
            <person name="Deiros D.R."/>
            <person name="Dinh H."/>
            <person name="Forbes L."/>
            <person name="Fowler G."/>
            <person name="Francisco L."/>
            <person name="Fu Q."/>
            <person name="Gubbala S."/>
            <person name="Hale W."/>
            <person name="Han Y."/>
            <person name="Hemphill L."/>
            <person name="Highlander S.K."/>
            <person name="Hirani K."/>
            <person name="Hogues M."/>
            <person name="Jackson L."/>
            <person name="Jakkamsetti A."/>
            <person name="Javaid M."/>
            <person name="Jiang H."/>
            <person name="Korchina V."/>
            <person name="Kovar C."/>
            <person name="Lara F."/>
            <person name="Lee S."/>
            <person name="Mata R."/>
            <person name="Mathew T."/>
            <person name="Moen C."/>
            <person name="Morales K."/>
            <person name="Munidasa M."/>
            <person name="Nazareth L."/>
            <person name="Ngo R."/>
            <person name="Nguyen L."/>
            <person name="Okwuonu G."/>
            <person name="Ongeri F."/>
            <person name="Patil S."/>
            <person name="Petrosino J."/>
            <person name="Pham C."/>
            <person name="Pham P."/>
            <person name="Pu L.-L."/>
            <person name="Puazo M."/>
            <person name="Raj R."/>
            <person name="Reid J."/>
            <person name="Rouhana J."/>
            <person name="Saada N."/>
            <person name="Shang Y."/>
            <person name="Simmons D."/>
            <person name="Thornton R."/>
            <person name="Warren J."/>
            <person name="Weissenberger G."/>
            <person name="Zhang J."/>
            <person name="Zhang L."/>
            <person name="Zhou C."/>
            <person name="Zhu D."/>
            <person name="Muzny D."/>
            <person name="Worley K."/>
            <person name="Gibbs R."/>
        </authorList>
    </citation>
    <scope>NUCLEOTIDE SEQUENCE [LARGE SCALE GENOMIC DNA]</scope>
    <source>
        <strain evidence="2 3">ATCC 33313</strain>
    </source>
</reference>
<feature type="transmembrane region" description="Helical" evidence="1">
    <location>
        <begin position="67"/>
        <end position="86"/>
    </location>
</feature>
<evidence type="ECO:0000313" key="3">
    <source>
        <dbReference type="Proteomes" id="UP000004528"/>
    </source>
</evidence>
<feature type="transmembrane region" description="Helical" evidence="1">
    <location>
        <begin position="120"/>
        <end position="138"/>
    </location>
</feature>